<evidence type="ECO:0000313" key="3">
    <source>
        <dbReference type="Proteomes" id="UP001060039"/>
    </source>
</evidence>
<dbReference type="RefSeq" id="WP_255159680.1">
    <property type="nucleotide sequence ID" value="NZ_CP101497.1"/>
</dbReference>
<evidence type="ECO:0000313" key="2">
    <source>
        <dbReference type="EMBL" id="UTT62547.1"/>
    </source>
</evidence>
<gene>
    <name evidence="2" type="ORF">NNL39_00030</name>
    <name evidence="1" type="ORF">NNL39_12935</name>
</gene>
<evidence type="ECO:0000313" key="1">
    <source>
        <dbReference type="EMBL" id="UTT62535.1"/>
    </source>
</evidence>
<proteinExistence type="predicted"/>
<dbReference type="EMBL" id="CP101497">
    <property type="protein sequence ID" value="UTT62535.1"/>
    <property type="molecule type" value="Genomic_DNA"/>
</dbReference>
<evidence type="ECO:0008006" key="4">
    <source>
        <dbReference type="Google" id="ProtNLM"/>
    </source>
</evidence>
<sequence length="268" mass="29398">MPGVLELRLGVTRGALAPRAYTSAVNEITLSLEELDRVVEPDPKSRVAWFVERTDWYESGPTIQLRPDLQGAHRSTEDLYRPGRALLAGITSLHTSPKIPDDFSERTVKRMAEVGALTHRHASGIQTIEVAELDHDNTSTRIDERVDNNAKLAVAQASLAYGSVVGKLDVISARTARTRIGLVTGYGPPVTCMVDKIDPEVYLHLFNSKVLVAGILKRNVSGQIIRIEADSLELQQLPSSVDVEALRGALPNPSGMSVAEYLEWQRGR</sequence>
<protein>
    <recommendedName>
        <fullName evidence="4">Restriction endonuclease</fullName>
    </recommendedName>
</protein>
<name>A0ABY5FW56_9MICO</name>
<keyword evidence="3" id="KW-1185">Reference proteome</keyword>
<dbReference type="Proteomes" id="UP001060039">
    <property type="component" value="Chromosome"/>
</dbReference>
<dbReference type="EMBL" id="CP101497">
    <property type="protein sequence ID" value="UTT62547.1"/>
    <property type="molecule type" value="Genomic_DNA"/>
</dbReference>
<reference evidence="1" key="1">
    <citation type="submission" date="2022-07" db="EMBL/GenBank/DDBJ databases">
        <title>Taxonomic analysis of Microcella humidisoli nov. sp., isolated from riverside soil.</title>
        <authorList>
            <person name="Molina K.M."/>
            <person name="Kim S.B."/>
        </authorList>
    </citation>
    <scope>NUCLEOTIDE SEQUENCE</scope>
    <source>
        <strain evidence="1">MMS21-STM10</strain>
    </source>
</reference>
<accession>A0ABY5FW56</accession>
<organism evidence="1 3">
    <name type="scientific">Microcella humidisoli</name>
    <dbReference type="NCBI Taxonomy" id="2963406"/>
    <lineage>
        <taxon>Bacteria</taxon>
        <taxon>Bacillati</taxon>
        <taxon>Actinomycetota</taxon>
        <taxon>Actinomycetes</taxon>
        <taxon>Micrococcales</taxon>
        <taxon>Microbacteriaceae</taxon>
        <taxon>Microcella</taxon>
    </lineage>
</organism>